<keyword evidence="4" id="KW-1185">Reference proteome</keyword>
<keyword evidence="1" id="KW-0175">Coiled coil</keyword>
<gene>
    <name evidence="3" type="ORF">CSSPJE1EN2_LOCUS26394</name>
</gene>
<organism evidence="3 4">
    <name type="scientific">Sphagnum jensenii</name>
    <dbReference type="NCBI Taxonomy" id="128206"/>
    <lineage>
        <taxon>Eukaryota</taxon>
        <taxon>Viridiplantae</taxon>
        <taxon>Streptophyta</taxon>
        <taxon>Embryophyta</taxon>
        <taxon>Bryophyta</taxon>
        <taxon>Sphagnophytina</taxon>
        <taxon>Sphagnopsida</taxon>
        <taxon>Sphagnales</taxon>
        <taxon>Sphagnaceae</taxon>
        <taxon>Sphagnum</taxon>
    </lineage>
</organism>
<dbReference type="InterPro" id="IPR003156">
    <property type="entry name" value="DHHA1_dom"/>
</dbReference>
<dbReference type="Gene3D" id="3.10.310.40">
    <property type="match status" value="1"/>
</dbReference>
<dbReference type="Proteomes" id="UP001497522">
    <property type="component" value="Unassembled WGS sequence"/>
</dbReference>
<evidence type="ECO:0000313" key="4">
    <source>
        <dbReference type="Proteomes" id="UP001497522"/>
    </source>
</evidence>
<dbReference type="PANTHER" id="PTHR11777:SF9">
    <property type="entry name" value="ALANINE--TRNA LIGASE, CYTOPLASMIC"/>
    <property type="match status" value="1"/>
</dbReference>
<dbReference type="Pfam" id="PF07973">
    <property type="entry name" value="tRNA_SAD"/>
    <property type="match status" value="1"/>
</dbReference>
<feature type="domain" description="Alanyl-transfer RNA synthetases family profile" evidence="2">
    <location>
        <begin position="1"/>
        <end position="175"/>
    </location>
</feature>
<dbReference type="Pfam" id="PF02272">
    <property type="entry name" value="DHHA1"/>
    <property type="match status" value="1"/>
</dbReference>
<feature type="coiled-coil region" evidence="1">
    <location>
        <begin position="215"/>
        <end position="242"/>
    </location>
</feature>
<feature type="non-terminal residue" evidence="3">
    <location>
        <position position="1"/>
    </location>
</feature>
<evidence type="ECO:0000313" key="3">
    <source>
        <dbReference type="EMBL" id="CAK9856462.1"/>
    </source>
</evidence>
<dbReference type="SUPFAM" id="SSF55186">
    <property type="entry name" value="ThrRS/AlaRS common domain"/>
    <property type="match status" value="1"/>
</dbReference>
<dbReference type="InterPro" id="IPR050058">
    <property type="entry name" value="Ala-tRNA_ligase"/>
</dbReference>
<dbReference type="Gene3D" id="3.30.980.10">
    <property type="entry name" value="Threonyl-trna Synthetase, Chain A, domain 2"/>
    <property type="match status" value="1"/>
</dbReference>
<dbReference type="Pfam" id="PF26023">
    <property type="entry name" value="ALA1"/>
    <property type="match status" value="1"/>
</dbReference>
<dbReference type="InterPro" id="IPR018165">
    <property type="entry name" value="Ala-tRNA-synth_IIc_core"/>
</dbReference>
<accession>A0ABP1A2B5</accession>
<sequence length="371" mass="40234">VDYLRRALVAPNHTCTHLLNYALKDVLGDHIDQKGSLVAPEKLRFDFSHGKPIDPKDLGRIEAIVSQQIRDELPVYAKEASLAEAKRIMGLRAVFGEVYPDPVRVVSVGRPVEELLSDPENPKWAFLSTEFCGGTHISNTKEAGAFVLVSEEGIAKGVRRVTALTTDAAKEAIRQSDLFSSYIQNASKLHGPALEKEVASLRSQLDTSVFPAAKKAEYRIGLNDLQDRIRKAQKEAADSNLQTALAGAVSFADKAVAQSEVYCVLRIDVGLDNKAVREAVTMVMDKHKDLSVMVFSVDENKNKVLVYAGVPKVAAEQGLMVVEWLRKALEPVNGKGGGGKGGLAQGQGENAAGIDEALKVAKHFAHKALFK</sequence>
<dbReference type="EMBL" id="CAXHBF010000524">
    <property type="protein sequence ID" value="CAK9856462.1"/>
    <property type="molecule type" value="Genomic_DNA"/>
</dbReference>
<dbReference type="InterPro" id="IPR059090">
    <property type="entry name" value="ALA1_helical"/>
</dbReference>
<evidence type="ECO:0000259" key="2">
    <source>
        <dbReference type="PROSITE" id="PS50860"/>
    </source>
</evidence>
<reference evidence="3" key="1">
    <citation type="submission" date="2024-03" db="EMBL/GenBank/DDBJ databases">
        <authorList>
            <consortium name="ELIXIR-Norway"/>
            <consortium name="Elixir Norway"/>
        </authorList>
    </citation>
    <scope>NUCLEOTIDE SEQUENCE</scope>
</reference>
<protein>
    <recommendedName>
        <fullName evidence="2">Alanyl-transfer RNA synthetases family profile domain-containing protein</fullName>
    </recommendedName>
</protein>
<name>A0ABP1A2B5_9BRYO</name>
<dbReference type="PANTHER" id="PTHR11777">
    <property type="entry name" value="ALANYL-TRNA SYNTHETASE"/>
    <property type="match status" value="1"/>
</dbReference>
<comment type="caution">
    <text evidence="3">The sequence shown here is derived from an EMBL/GenBank/DDBJ whole genome shotgun (WGS) entry which is preliminary data.</text>
</comment>
<dbReference type="PROSITE" id="PS50860">
    <property type="entry name" value="AA_TRNA_LIGASE_II_ALA"/>
    <property type="match status" value="1"/>
</dbReference>
<evidence type="ECO:0000256" key="1">
    <source>
        <dbReference type="SAM" id="Coils"/>
    </source>
</evidence>
<proteinExistence type="predicted"/>
<dbReference type="InterPro" id="IPR012947">
    <property type="entry name" value="tRNA_SAD"/>
</dbReference>
<dbReference type="SMART" id="SM00863">
    <property type="entry name" value="tRNA_SAD"/>
    <property type="match status" value="1"/>
</dbReference>
<dbReference type="InterPro" id="IPR018163">
    <property type="entry name" value="Thr/Ala-tRNA-synth_IIc_edit"/>
</dbReference>